<dbReference type="AlphaFoldDB" id="A0AAV9NZB8"/>
<dbReference type="PROSITE" id="PS50217">
    <property type="entry name" value="BZIP"/>
    <property type="match status" value="1"/>
</dbReference>
<evidence type="ECO:0000313" key="7">
    <source>
        <dbReference type="Proteomes" id="UP001337655"/>
    </source>
</evidence>
<feature type="region of interest" description="Disordered" evidence="4">
    <location>
        <begin position="240"/>
        <end position="261"/>
    </location>
</feature>
<feature type="coiled-coil region" evidence="3">
    <location>
        <begin position="114"/>
        <end position="141"/>
    </location>
</feature>
<keyword evidence="7" id="KW-1185">Reference proteome</keyword>
<dbReference type="CDD" id="cd14688">
    <property type="entry name" value="bZIP_YAP"/>
    <property type="match status" value="1"/>
</dbReference>
<dbReference type="EMBL" id="JAVRRT010000020">
    <property type="protein sequence ID" value="KAK5164267.1"/>
    <property type="molecule type" value="Genomic_DNA"/>
</dbReference>
<dbReference type="PANTHER" id="PTHR40621:SF6">
    <property type="entry name" value="AP-1-LIKE TRANSCRIPTION FACTOR YAP1-RELATED"/>
    <property type="match status" value="1"/>
</dbReference>
<dbReference type="InterPro" id="IPR004827">
    <property type="entry name" value="bZIP"/>
</dbReference>
<evidence type="ECO:0000256" key="2">
    <source>
        <dbReference type="ARBA" id="ARBA00023242"/>
    </source>
</evidence>
<dbReference type="GeneID" id="89931291"/>
<accession>A0AAV9NZB8</accession>
<dbReference type="RefSeq" id="XP_064654560.1">
    <property type="nucleotide sequence ID" value="XM_064807187.1"/>
</dbReference>
<keyword evidence="3" id="KW-0175">Coiled coil</keyword>
<feature type="compositionally biased region" description="Low complexity" evidence="4">
    <location>
        <begin position="63"/>
        <end position="81"/>
    </location>
</feature>
<reference evidence="6 7" key="1">
    <citation type="submission" date="2023-08" db="EMBL/GenBank/DDBJ databases">
        <title>Black Yeasts Isolated from many extreme environments.</title>
        <authorList>
            <person name="Coleine C."/>
            <person name="Stajich J.E."/>
            <person name="Selbmann L."/>
        </authorList>
    </citation>
    <scope>NUCLEOTIDE SEQUENCE [LARGE SCALE GENOMIC DNA]</scope>
    <source>
        <strain evidence="6 7">CCFEE 5935</strain>
    </source>
</reference>
<feature type="domain" description="BZIP" evidence="5">
    <location>
        <begin position="89"/>
        <end position="152"/>
    </location>
</feature>
<sequence>MSQIVASPVQMADDCSGDICHLPSSTAGTCFQSTLPSHSCSSQPMPSFASSPWEMTPQLSEVPSLMSHSNGSSPSNSSSGHEGFIGVAQEQHNKRRAQNRAAQRAYRDRKMRHMADLEIGIRDVEEKIRRLQSENTELIRELCEIRAENREWKQCQTQANTSVRTPHHRQNRPVRASEASRRPRDLDNTTDGVEDAGTDDVFDAVWNLIELDPSVVKGNVKAEAFLQRLRGLVDSGAQQASQLGSTLDDGLDNPHSGGRRR</sequence>
<dbReference type="PANTHER" id="PTHR40621">
    <property type="entry name" value="TRANSCRIPTION FACTOR KAPC-RELATED"/>
    <property type="match status" value="1"/>
</dbReference>
<evidence type="ECO:0000259" key="5">
    <source>
        <dbReference type="PROSITE" id="PS50217"/>
    </source>
</evidence>
<evidence type="ECO:0000256" key="1">
    <source>
        <dbReference type="ARBA" id="ARBA00004123"/>
    </source>
</evidence>
<dbReference type="InterPro" id="IPR046347">
    <property type="entry name" value="bZIP_sf"/>
</dbReference>
<dbReference type="GO" id="GO:0000976">
    <property type="term" value="F:transcription cis-regulatory region binding"/>
    <property type="evidence" value="ECO:0007669"/>
    <property type="project" value="InterPro"/>
</dbReference>
<feature type="region of interest" description="Disordered" evidence="4">
    <location>
        <begin position="156"/>
        <end position="197"/>
    </location>
</feature>
<comment type="subcellular location">
    <subcellularLocation>
        <location evidence="1">Nucleus</location>
    </subcellularLocation>
</comment>
<dbReference type="Gene3D" id="1.20.5.170">
    <property type="match status" value="1"/>
</dbReference>
<feature type="region of interest" description="Disordered" evidence="4">
    <location>
        <begin position="62"/>
        <end position="83"/>
    </location>
</feature>
<organism evidence="6 7">
    <name type="scientific">Saxophila tyrrhenica</name>
    <dbReference type="NCBI Taxonomy" id="1690608"/>
    <lineage>
        <taxon>Eukaryota</taxon>
        <taxon>Fungi</taxon>
        <taxon>Dikarya</taxon>
        <taxon>Ascomycota</taxon>
        <taxon>Pezizomycotina</taxon>
        <taxon>Dothideomycetes</taxon>
        <taxon>Dothideomycetidae</taxon>
        <taxon>Mycosphaerellales</taxon>
        <taxon>Extremaceae</taxon>
        <taxon>Saxophila</taxon>
    </lineage>
</organism>
<evidence type="ECO:0000256" key="3">
    <source>
        <dbReference type="SAM" id="Coils"/>
    </source>
</evidence>
<gene>
    <name evidence="6" type="ORF">LTR77_009961</name>
</gene>
<dbReference type="SUPFAM" id="SSF57959">
    <property type="entry name" value="Leucine zipper domain"/>
    <property type="match status" value="1"/>
</dbReference>
<dbReference type="SMART" id="SM00338">
    <property type="entry name" value="BRLZ"/>
    <property type="match status" value="1"/>
</dbReference>
<keyword evidence="2" id="KW-0539">Nucleus</keyword>
<name>A0AAV9NZB8_9PEZI</name>
<dbReference type="GO" id="GO:0090575">
    <property type="term" value="C:RNA polymerase II transcription regulator complex"/>
    <property type="evidence" value="ECO:0007669"/>
    <property type="project" value="TreeGrafter"/>
</dbReference>
<comment type="caution">
    <text evidence="6">The sequence shown here is derived from an EMBL/GenBank/DDBJ whole genome shotgun (WGS) entry which is preliminary data.</text>
</comment>
<dbReference type="Proteomes" id="UP001337655">
    <property type="component" value="Unassembled WGS sequence"/>
</dbReference>
<dbReference type="InterPro" id="IPR050936">
    <property type="entry name" value="AP-1-like"/>
</dbReference>
<feature type="compositionally biased region" description="Basic and acidic residues" evidence="4">
    <location>
        <begin position="178"/>
        <end position="187"/>
    </location>
</feature>
<evidence type="ECO:0000313" key="6">
    <source>
        <dbReference type="EMBL" id="KAK5164267.1"/>
    </source>
</evidence>
<evidence type="ECO:0000256" key="4">
    <source>
        <dbReference type="SAM" id="MobiDB-lite"/>
    </source>
</evidence>
<proteinExistence type="predicted"/>
<protein>
    <recommendedName>
        <fullName evidence="5">BZIP domain-containing protein</fullName>
    </recommendedName>
</protein>
<dbReference type="PROSITE" id="PS00036">
    <property type="entry name" value="BZIP_BASIC"/>
    <property type="match status" value="1"/>
</dbReference>
<dbReference type="GO" id="GO:0001228">
    <property type="term" value="F:DNA-binding transcription activator activity, RNA polymerase II-specific"/>
    <property type="evidence" value="ECO:0007669"/>
    <property type="project" value="TreeGrafter"/>
</dbReference>